<dbReference type="InterPro" id="IPR000192">
    <property type="entry name" value="Aminotrans_V_dom"/>
</dbReference>
<evidence type="ECO:0000256" key="3">
    <source>
        <dbReference type="ARBA" id="ARBA00006490"/>
    </source>
</evidence>
<keyword evidence="8" id="KW-0408">Iron</keyword>
<comment type="caution">
    <text evidence="15">The sequence shown here is derived from an EMBL/GenBank/DDBJ whole genome shotgun (WGS) entry which is preliminary data.</text>
</comment>
<dbReference type="Proteomes" id="UP000192342">
    <property type="component" value="Unassembled WGS sequence"/>
</dbReference>
<dbReference type="Gene3D" id="1.10.260.50">
    <property type="match status" value="1"/>
</dbReference>
<dbReference type="PIRSF" id="PIRSF005572">
    <property type="entry name" value="NifS"/>
    <property type="match status" value="1"/>
</dbReference>
<organism evidence="15 16">
    <name type="scientific">Oceanococcus atlanticus</name>
    <dbReference type="NCBI Taxonomy" id="1317117"/>
    <lineage>
        <taxon>Bacteria</taxon>
        <taxon>Pseudomonadati</taxon>
        <taxon>Pseudomonadota</taxon>
        <taxon>Gammaproteobacteria</taxon>
        <taxon>Chromatiales</taxon>
        <taxon>Oceanococcaceae</taxon>
        <taxon>Oceanococcus</taxon>
    </lineage>
</organism>
<dbReference type="SUPFAM" id="SSF53383">
    <property type="entry name" value="PLP-dependent transferases"/>
    <property type="match status" value="1"/>
</dbReference>
<keyword evidence="5" id="KW-0808">Transferase</keyword>
<dbReference type="OrthoDB" id="9808002at2"/>
<dbReference type="InterPro" id="IPR020578">
    <property type="entry name" value="Aminotrans_V_PyrdxlP_BS"/>
</dbReference>
<evidence type="ECO:0000256" key="9">
    <source>
        <dbReference type="ARBA" id="ARBA00023014"/>
    </source>
</evidence>
<comment type="similarity">
    <text evidence="3">Belongs to the class-V pyridoxal-phosphate-dependent aminotransferase family. NifS/IscS subfamily.</text>
</comment>
<evidence type="ECO:0000256" key="2">
    <source>
        <dbReference type="ARBA" id="ARBA00003120"/>
    </source>
</evidence>
<comment type="catalytic activity">
    <reaction evidence="12">
        <text>(sulfur carrier)-H + L-cysteine = (sulfur carrier)-SH + L-alanine</text>
        <dbReference type="Rhea" id="RHEA:43892"/>
        <dbReference type="Rhea" id="RHEA-COMP:14737"/>
        <dbReference type="Rhea" id="RHEA-COMP:14739"/>
        <dbReference type="ChEBI" id="CHEBI:29917"/>
        <dbReference type="ChEBI" id="CHEBI:35235"/>
        <dbReference type="ChEBI" id="CHEBI:57972"/>
        <dbReference type="ChEBI" id="CHEBI:64428"/>
        <dbReference type="EC" id="2.8.1.7"/>
    </reaction>
</comment>
<comment type="cofactor">
    <cofactor evidence="1 13">
        <name>pyridoxal 5'-phosphate</name>
        <dbReference type="ChEBI" id="CHEBI:597326"/>
    </cofactor>
</comment>
<dbReference type="STRING" id="1317117.ATO7_00595"/>
<evidence type="ECO:0000256" key="13">
    <source>
        <dbReference type="RuleBase" id="RU004504"/>
    </source>
</evidence>
<name>A0A1Y1SFF4_9GAMM</name>
<feature type="domain" description="Aminotransferase class V" evidence="14">
    <location>
        <begin position="2"/>
        <end position="366"/>
    </location>
</feature>
<dbReference type="PANTHER" id="PTHR11601">
    <property type="entry name" value="CYSTEINE DESULFURYLASE FAMILY MEMBER"/>
    <property type="match status" value="1"/>
</dbReference>
<proteinExistence type="inferred from homology"/>
<sequence length="388" mass="40919">MIYFDHNATTPMAEDVLEAMQPWLSQHYGNPSSVHRAGRLARQAIDTAREQVAALLGAQPGEIVFTSGGTEADNLAFNAVASGAGQQQARYVVASTEHAAVLEAAQTRADAGAQVDILPVDGEGRISEDSLARVLAEGASDSTLVSIMWANNETGVIQDIAALGGVARAHGARMHTDAVQAAGKLALDFAATPVDLLSLSAHKIYGPKGVGALLCKRDVELRPLLFGGGHEHHLRAGTENVPGIVGFGQAAVLARRDLKARQQHTLALREHLEQGLTSLPNVQIFAREAARVSNTCQFGVRGFHSEALLMELDRRDIAVTSGSACHAGTGQPTHVLLAMGYDEDTAHSAIRVSFGVRNTHDEVDVFLKALNEIVGTRAPAFAAGLFGG</sequence>
<keyword evidence="10" id="KW-0535">Nitrogen fixation</keyword>
<dbReference type="RefSeq" id="WP_083558982.1">
    <property type="nucleotide sequence ID" value="NZ_AQQV01000001.1"/>
</dbReference>
<dbReference type="Gene3D" id="3.40.640.10">
    <property type="entry name" value="Type I PLP-dependent aspartate aminotransferase-like (Major domain)"/>
    <property type="match status" value="1"/>
</dbReference>
<evidence type="ECO:0000256" key="12">
    <source>
        <dbReference type="ARBA" id="ARBA00050776"/>
    </source>
</evidence>
<dbReference type="Gene3D" id="3.90.1150.10">
    <property type="entry name" value="Aspartate Aminotransferase, domain 1"/>
    <property type="match status" value="1"/>
</dbReference>
<evidence type="ECO:0000256" key="6">
    <source>
        <dbReference type="ARBA" id="ARBA00022723"/>
    </source>
</evidence>
<evidence type="ECO:0000313" key="16">
    <source>
        <dbReference type="Proteomes" id="UP000192342"/>
    </source>
</evidence>
<dbReference type="InterPro" id="IPR015421">
    <property type="entry name" value="PyrdxlP-dep_Trfase_major"/>
</dbReference>
<evidence type="ECO:0000256" key="1">
    <source>
        <dbReference type="ARBA" id="ARBA00001933"/>
    </source>
</evidence>
<dbReference type="GO" id="GO:0046872">
    <property type="term" value="F:metal ion binding"/>
    <property type="evidence" value="ECO:0007669"/>
    <property type="project" value="UniProtKB-KW"/>
</dbReference>
<accession>A0A1Y1SFF4</accession>
<dbReference type="Pfam" id="PF00266">
    <property type="entry name" value="Aminotran_5"/>
    <property type="match status" value="1"/>
</dbReference>
<dbReference type="GO" id="GO:0031071">
    <property type="term" value="F:cysteine desulfurase activity"/>
    <property type="evidence" value="ECO:0007669"/>
    <property type="project" value="UniProtKB-EC"/>
</dbReference>
<evidence type="ECO:0000259" key="14">
    <source>
        <dbReference type="Pfam" id="PF00266"/>
    </source>
</evidence>
<evidence type="ECO:0000256" key="5">
    <source>
        <dbReference type="ARBA" id="ARBA00022679"/>
    </source>
</evidence>
<protein>
    <recommendedName>
        <fullName evidence="4">cysteine desulfurase</fullName>
        <ecNumber evidence="4">2.8.1.7</ecNumber>
    </recommendedName>
    <alternativeName>
        <fullName evidence="11">Nitrogenase metalloclusters biosynthesis protein NifS</fullName>
    </alternativeName>
</protein>
<comment type="function">
    <text evidence="2">Catalyzes the removal of elemental sulfur atoms from cysteine to produce alanine. Seems to participate in the biosynthesis of the nitrogenase metalloclusters by providing the inorganic sulfur required for the Fe-S core formation.</text>
</comment>
<reference evidence="15 16" key="1">
    <citation type="submission" date="2013-04" db="EMBL/GenBank/DDBJ databases">
        <title>Oceanococcus atlanticus 22II-S10r2 Genome Sequencing.</title>
        <authorList>
            <person name="Lai Q."/>
            <person name="Li G."/>
            <person name="Shao Z."/>
        </authorList>
    </citation>
    <scope>NUCLEOTIDE SEQUENCE [LARGE SCALE GENOMIC DNA]</scope>
    <source>
        <strain evidence="15 16">22II-S10r2</strain>
    </source>
</reference>
<evidence type="ECO:0000256" key="10">
    <source>
        <dbReference type="ARBA" id="ARBA00023231"/>
    </source>
</evidence>
<keyword evidence="9" id="KW-0411">Iron-sulfur</keyword>
<dbReference type="FunFam" id="3.40.640.10:FF:000084">
    <property type="entry name" value="IscS-like cysteine desulfurase"/>
    <property type="match status" value="1"/>
</dbReference>
<evidence type="ECO:0000256" key="11">
    <source>
        <dbReference type="ARBA" id="ARBA00031911"/>
    </source>
</evidence>
<dbReference type="AlphaFoldDB" id="A0A1Y1SFF4"/>
<dbReference type="PROSITE" id="PS00595">
    <property type="entry name" value="AA_TRANSFER_CLASS_5"/>
    <property type="match status" value="1"/>
</dbReference>
<gene>
    <name evidence="15" type="ORF">ATO7_00595</name>
</gene>
<keyword evidence="6" id="KW-0479">Metal-binding</keyword>
<dbReference type="InterPro" id="IPR015422">
    <property type="entry name" value="PyrdxlP-dep_Trfase_small"/>
</dbReference>
<dbReference type="PANTHER" id="PTHR11601:SF34">
    <property type="entry name" value="CYSTEINE DESULFURASE"/>
    <property type="match status" value="1"/>
</dbReference>
<dbReference type="InterPro" id="IPR016454">
    <property type="entry name" value="Cysteine_dSase"/>
</dbReference>
<keyword evidence="7" id="KW-0663">Pyridoxal phosphate</keyword>
<evidence type="ECO:0000313" key="15">
    <source>
        <dbReference type="EMBL" id="ORE88328.1"/>
    </source>
</evidence>
<evidence type="ECO:0000256" key="8">
    <source>
        <dbReference type="ARBA" id="ARBA00023004"/>
    </source>
</evidence>
<dbReference type="EC" id="2.8.1.7" evidence="4"/>
<evidence type="ECO:0000256" key="7">
    <source>
        <dbReference type="ARBA" id="ARBA00022898"/>
    </source>
</evidence>
<dbReference type="InterPro" id="IPR015424">
    <property type="entry name" value="PyrdxlP-dep_Trfase"/>
</dbReference>
<dbReference type="EMBL" id="AQQV01000001">
    <property type="protein sequence ID" value="ORE88328.1"/>
    <property type="molecule type" value="Genomic_DNA"/>
</dbReference>
<keyword evidence="16" id="KW-1185">Reference proteome</keyword>
<dbReference type="GO" id="GO:0051536">
    <property type="term" value="F:iron-sulfur cluster binding"/>
    <property type="evidence" value="ECO:0007669"/>
    <property type="project" value="UniProtKB-KW"/>
</dbReference>
<evidence type="ECO:0000256" key="4">
    <source>
        <dbReference type="ARBA" id="ARBA00012239"/>
    </source>
</evidence>